<dbReference type="OrthoDB" id="5827268at2"/>
<dbReference type="EMBL" id="CP000155">
    <property type="protein sequence ID" value="ABC30897.1"/>
    <property type="molecule type" value="Genomic_DNA"/>
</dbReference>
<dbReference type="AlphaFoldDB" id="Q2SEM7"/>
<evidence type="ECO:0000259" key="2">
    <source>
        <dbReference type="SMART" id="SM00327"/>
    </source>
</evidence>
<evidence type="ECO:0000313" key="4">
    <source>
        <dbReference type="Proteomes" id="UP000000238"/>
    </source>
</evidence>
<dbReference type="Proteomes" id="UP000000238">
    <property type="component" value="Chromosome"/>
</dbReference>
<dbReference type="eggNOG" id="COG2304">
    <property type="taxonomic scope" value="Bacteria"/>
</dbReference>
<dbReference type="RefSeq" id="WP_011397964.1">
    <property type="nucleotide sequence ID" value="NC_007645.1"/>
</dbReference>
<accession>Q2SEM7</accession>
<gene>
    <name evidence="3" type="ordered locus">HCH_04190</name>
</gene>
<evidence type="ECO:0000256" key="1">
    <source>
        <dbReference type="SAM" id="Coils"/>
    </source>
</evidence>
<feature type="coiled-coil region" evidence="1">
    <location>
        <begin position="345"/>
        <end position="379"/>
    </location>
</feature>
<reference evidence="3 4" key="1">
    <citation type="journal article" date="2005" name="Nucleic Acids Res.">
        <title>Genomic blueprint of Hahella chejuensis, a marine microbe producing an algicidal agent.</title>
        <authorList>
            <person name="Jeong H."/>
            <person name="Yim J.H."/>
            <person name="Lee C."/>
            <person name="Choi S.-H."/>
            <person name="Park Y.K."/>
            <person name="Yoon S.H."/>
            <person name="Hur C.-G."/>
            <person name="Kang H.-Y."/>
            <person name="Kim D."/>
            <person name="Lee H.H."/>
            <person name="Park K.H."/>
            <person name="Park S.-H."/>
            <person name="Park H.-S."/>
            <person name="Lee H.K."/>
            <person name="Oh T.K."/>
            <person name="Kim J.F."/>
        </authorList>
    </citation>
    <scope>NUCLEOTIDE SEQUENCE [LARGE SCALE GENOMIC DNA]</scope>
    <source>
        <strain evidence="3 4">KCTC 2396</strain>
    </source>
</reference>
<sequence>MNHSHCPAQTLSKLSTRVRNDSLFRKTYLAVAMLAGCGFSGMAWSAEAQGENAQPVTQAVTQPAVAPRIQVAILLDTSSSMDGLINQTRNQLWKMVDEFSKAKKNGVTPILEVAVYEYGNNGLSSQNGYIRQVTGLTRELDRVSEALFSLTTNGGDEFCGYVINASVKELQWSQSPNDIRAIFIAGNEPFTQGPVSFREAIALAKQKDITVNTIFAGAYNDGGESGWRQGAQLAGGNYMSIDQDQQIAQIEAPQDKEIAALNARLNETYVPYGAGGAAASKRQYEQDANSQNVSLGLLAQRAKSKASVAYDNSSWDLVDAYEAGEVALEEVDAKALPEPMVGMSQKEKEEYIETKKTERKELQDKIKALSDEREVYIAEENRKAAKSGANTVDEALISAIRKQGEQKAFEFK</sequence>
<keyword evidence="1" id="KW-0175">Coiled coil</keyword>
<dbReference type="InterPro" id="IPR036465">
    <property type="entry name" value="vWFA_dom_sf"/>
</dbReference>
<dbReference type="HOGENOM" id="CLU_040423_0_0_6"/>
<proteinExistence type="predicted"/>
<keyword evidence="4" id="KW-1185">Reference proteome</keyword>
<dbReference type="KEGG" id="hch:HCH_04190"/>
<dbReference type="SMART" id="SM00327">
    <property type="entry name" value="VWA"/>
    <property type="match status" value="1"/>
</dbReference>
<dbReference type="STRING" id="349521.HCH_04190"/>
<evidence type="ECO:0000313" key="3">
    <source>
        <dbReference type="EMBL" id="ABC30897.1"/>
    </source>
</evidence>
<organism evidence="3 4">
    <name type="scientific">Hahella chejuensis (strain KCTC 2396)</name>
    <dbReference type="NCBI Taxonomy" id="349521"/>
    <lineage>
        <taxon>Bacteria</taxon>
        <taxon>Pseudomonadati</taxon>
        <taxon>Pseudomonadota</taxon>
        <taxon>Gammaproteobacteria</taxon>
        <taxon>Oceanospirillales</taxon>
        <taxon>Hahellaceae</taxon>
        <taxon>Hahella</taxon>
    </lineage>
</organism>
<protein>
    <recommendedName>
        <fullName evidence="2">VWFA domain-containing protein</fullName>
    </recommendedName>
</protein>
<dbReference type="InterPro" id="IPR002035">
    <property type="entry name" value="VWF_A"/>
</dbReference>
<dbReference type="CDD" id="cd00198">
    <property type="entry name" value="vWFA"/>
    <property type="match status" value="1"/>
</dbReference>
<feature type="domain" description="VWFA" evidence="2">
    <location>
        <begin position="68"/>
        <end position="251"/>
    </location>
</feature>
<dbReference type="Gene3D" id="3.40.50.410">
    <property type="entry name" value="von Willebrand factor, type A domain"/>
    <property type="match status" value="1"/>
</dbReference>
<name>Q2SEM7_HAHCH</name>
<dbReference type="SUPFAM" id="SSF53300">
    <property type="entry name" value="vWA-like"/>
    <property type="match status" value="1"/>
</dbReference>